<evidence type="ECO:0000256" key="2">
    <source>
        <dbReference type="SAM" id="SignalP"/>
    </source>
</evidence>
<reference evidence="4 5" key="1">
    <citation type="submission" date="2022-04" db="EMBL/GenBank/DDBJ databases">
        <authorList>
            <person name="Huq M.A."/>
        </authorList>
    </citation>
    <scope>NUCLEOTIDE SEQUENCE [LARGE SCALE GENOMIC DNA]</scope>
    <source>
        <strain evidence="4 5">MAH-33</strain>
    </source>
</reference>
<comment type="caution">
    <text evidence="4">The sequence shown here is derived from an EMBL/GenBank/DDBJ whole genome shotgun (WGS) entry which is preliminary data.</text>
</comment>
<dbReference type="CDD" id="cd03143">
    <property type="entry name" value="A4_beta-galactosidase_middle_domain"/>
    <property type="match status" value="1"/>
</dbReference>
<dbReference type="InterPro" id="IPR008979">
    <property type="entry name" value="Galactose-bd-like_sf"/>
</dbReference>
<name>A0ABT0E0F2_9SPHN</name>
<evidence type="ECO:0000313" key="4">
    <source>
        <dbReference type="EMBL" id="MCK0532677.1"/>
    </source>
</evidence>
<dbReference type="RefSeq" id="WP_247233439.1">
    <property type="nucleotide sequence ID" value="NZ_JALKHS010000011.1"/>
</dbReference>
<dbReference type="PANTHER" id="PTHR36848:SF2">
    <property type="entry name" value="SECRETED PROTEIN"/>
    <property type="match status" value="1"/>
</dbReference>
<feature type="signal peptide" evidence="2">
    <location>
        <begin position="1"/>
        <end position="27"/>
    </location>
</feature>
<evidence type="ECO:0000256" key="1">
    <source>
        <dbReference type="ARBA" id="ARBA00007401"/>
    </source>
</evidence>
<gene>
    <name evidence="4" type="ORF">MU848_13900</name>
</gene>
<dbReference type="NCBIfam" id="NF045579">
    <property type="entry name" value="rhamnoside_JR"/>
    <property type="match status" value="1"/>
</dbReference>
<dbReference type="Pfam" id="PF17132">
    <property type="entry name" value="Glyco_hydro_106"/>
    <property type="match status" value="2"/>
</dbReference>
<evidence type="ECO:0000313" key="5">
    <source>
        <dbReference type="Proteomes" id="UP001203512"/>
    </source>
</evidence>
<dbReference type="SUPFAM" id="SSF49785">
    <property type="entry name" value="Galactose-binding domain-like"/>
    <property type="match status" value="1"/>
</dbReference>
<sequence>MMSKRSMKTCLLAAAAILALAEAPAFAAPLDDHFQQPPMEARPRLRWWWPGDAVTDEELRREIKLMADTGFAGAEIQSFTPNFVTLTPDEKLRVNQYAEPSFFAHVRTAADAARQAGLTLDYTLGSSWPSGGGFAITPELAFTELAMASTEVKGGEAGPIKLNIPKRTRRLGALSFLDARVKDPKVADWGKRMDARARTVAVVAVKGKAPVLQPSAPGAMGLTLTPWRDVVTAGTLDPSSSILLTDKMSDDGTLNWTPPPGDWQIFVFRQYASDVGVLGAAGQGPQLILDHMNPQAFATHAARVGDPLGKNPAGIRSTFVDSLELMQDIQWGPELLQQFRKRRGYDLTPYLPFVVQPGWMQAWAEHWSPPYFDTPNSDVAERVRADYRRTVSDMMIEGFIQPFVAWNHARGLKAKFQAHGGAFDTIRGYGLADIPETEDLPHEGDPFFMRMARSGAHLYGRPIVSAESLAWPNRPYEVTPDEMRRRIDALISGGVNSMILHGYNYRFHAEDWPGWHAFQPSPFAGGFSSMLNETNPVWPAMKPMAAYIGRLQAVMQAGEAVVPVAYFYGRYGYYIGIEDDGAGKQAAEKAFLAGGYDFDRINPDSIAHARIEGKQLVSQGGQRYPVLVLPPIDGIQAETAEAIARFAKAGLPIFFTDRAPSRDEGLAQARQRDARVKKAIAAALKAGAKVVPAAGLTDSLRAAAIPANLRFTGDAADLYFVQRRVDGRTATFVYNRGQADRQVTVTLPGAGGVTRWNAMDGTATPVSAQAGGQGTDVPLSLKAGESALLMLDPQTKAVTIPAAAIVGSVALPVEGWRLKANGHVQRKPYAHDFASVSLKDWAEVPELSRFAGTATYSRAISVDAGWLTMGTRVILDLGKVHDVATVTVNGQSLPTLFSAPFRVDVTKLVRAGKNDISVAIANVPQNAMIDPKDTIYKKLKPVAAGWVGPAKLEAQR</sequence>
<dbReference type="InterPro" id="IPR006104">
    <property type="entry name" value="Glyco_hydro_2_N"/>
</dbReference>
<keyword evidence="2" id="KW-0732">Signal</keyword>
<dbReference type="EMBL" id="JALKHS010000011">
    <property type="protein sequence ID" value="MCK0532677.1"/>
    <property type="molecule type" value="Genomic_DNA"/>
</dbReference>
<dbReference type="Gene3D" id="2.60.120.260">
    <property type="entry name" value="Galactose-binding domain-like"/>
    <property type="match status" value="1"/>
</dbReference>
<dbReference type="Pfam" id="PF02837">
    <property type="entry name" value="Glyco_hydro_2_N"/>
    <property type="match status" value="1"/>
</dbReference>
<keyword evidence="5" id="KW-1185">Reference proteome</keyword>
<evidence type="ECO:0000259" key="3">
    <source>
        <dbReference type="Pfam" id="PF02837"/>
    </source>
</evidence>
<dbReference type="InterPro" id="IPR053161">
    <property type="entry name" value="Ulvan_degrading_GH"/>
</dbReference>
<dbReference type="Proteomes" id="UP001203512">
    <property type="component" value="Unassembled WGS sequence"/>
</dbReference>
<proteinExistence type="inferred from homology"/>
<dbReference type="PANTHER" id="PTHR36848">
    <property type="entry name" value="DNA-BINDING PROTEIN (PUTATIVE SECRETED PROTEIN)-RELATED"/>
    <property type="match status" value="1"/>
</dbReference>
<feature type="domain" description="Glycosyl hydrolases family 2 sugar binding" evidence="3">
    <location>
        <begin position="843"/>
        <end position="933"/>
    </location>
</feature>
<protein>
    <recommendedName>
        <fullName evidence="3">Glycosyl hydrolases family 2 sugar binding domain-containing protein</fullName>
    </recommendedName>
</protein>
<accession>A0ABT0E0F2</accession>
<feature type="chain" id="PRO_5046112996" description="Glycosyl hydrolases family 2 sugar binding domain-containing protein" evidence="2">
    <location>
        <begin position="28"/>
        <end position="956"/>
    </location>
</feature>
<comment type="similarity">
    <text evidence="1">Belongs to the glycosyl hydrolase 2 family.</text>
</comment>
<organism evidence="4 5">
    <name type="scientific">Sphingobium agri</name>
    <dbReference type="NCBI Taxonomy" id="2933566"/>
    <lineage>
        <taxon>Bacteria</taxon>
        <taxon>Pseudomonadati</taxon>
        <taxon>Pseudomonadota</taxon>
        <taxon>Alphaproteobacteria</taxon>
        <taxon>Sphingomonadales</taxon>
        <taxon>Sphingomonadaceae</taxon>
        <taxon>Sphingobium</taxon>
    </lineage>
</organism>